<dbReference type="InterPro" id="IPR021362">
    <property type="entry name" value="DUF2834"/>
</dbReference>
<reference evidence="2 3" key="1">
    <citation type="submission" date="2016-10" db="EMBL/GenBank/DDBJ databases">
        <title>Rhodobacter sp. LPB0142, isolated from sea water.</title>
        <authorList>
            <person name="Kim E."/>
            <person name="Yi H."/>
        </authorList>
    </citation>
    <scope>NUCLEOTIDE SEQUENCE [LARGE SCALE GENOMIC DNA]</scope>
    <source>
        <strain evidence="2 3">LPB0142</strain>
    </source>
</reference>
<evidence type="ECO:0000313" key="3">
    <source>
        <dbReference type="Proteomes" id="UP000176562"/>
    </source>
</evidence>
<keyword evidence="1" id="KW-1133">Transmembrane helix</keyword>
<accession>A0A1D9M957</accession>
<dbReference type="KEGG" id="rhp:LPB142_02935"/>
<dbReference type="STRING" id="1850250.LPB142_02935"/>
<proteinExistence type="predicted"/>
<protein>
    <recommendedName>
        <fullName evidence="4">DUF2834 domain-containing protein</fullName>
    </recommendedName>
</protein>
<sequence>MSGLRLIYLAAALGAFWLAAPGWGLGRWALGPETLAALAAALWVGAEVMVRRNWIALVVLPLGLLFGLAPALPLYLFLRTRKIS</sequence>
<organism evidence="2 3">
    <name type="scientific">Rhodobacter xanthinilyticus</name>
    <dbReference type="NCBI Taxonomy" id="1850250"/>
    <lineage>
        <taxon>Bacteria</taxon>
        <taxon>Pseudomonadati</taxon>
        <taxon>Pseudomonadota</taxon>
        <taxon>Alphaproteobacteria</taxon>
        <taxon>Rhodobacterales</taxon>
        <taxon>Rhodobacter group</taxon>
        <taxon>Rhodobacter</taxon>
    </lineage>
</organism>
<evidence type="ECO:0008006" key="4">
    <source>
        <dbReference type="Google" id="ProtNLM"/>
    </source>
</evidence>
<evidence type="ECO:0000313" key="2">
    <source>
        <dbReference type="EMBL" id="AOZ68396.1"/>
    </source>
</evidence>
<dbReference type="EMBL" id="CP017781">
    <property type="protein sequence ID" value="AOZ68396.1"/>
    <property type="molecule type" value="Genomic_DNA"/>
</dbReference>
<dbReference type="Proteomes" id="UP000176562">
    <property type="component" value="Chromosome"/>
</dbReference>
<name>A0A1D9M957_9RHOB</name>
<gene>
    <name evidence="2" type="ORF">LPB142_02935</name>
</gene>
<keyword evidence="3" id="KW-1185">Reference proteome</keyword>
<evidence type="ECO:0000256" key="1">
    <source>
        <dbReference type="SAM" id="Phobius"/>
    </source>
</evidence>
<feature type="transmembrane region" description="Helical" evidence="1">
    <location>
        <begin position="54"/>
        <end position="78"/>
    </location>
</feature>
<keyword evidence="1" id="KW-0812">Transmembrane</keyword>
<dbReference type="AlphaFoldDB" id="A0A1D9M957"/>
<keyword evidence="1" id="KW-0472">Membrane</keyword>
<dbReference type="RefSeq" id="WP_071165467.1">
    <property type="nucleotide sequence ID" value="NZ_CP017781.1"/>
</dbReference>
<dbReference type="Pfam" id="PF11196">
    <property type="entry name" value="DUF2834"/>
    <property type="match status" value="1"/>
</dbReference>